<dbReference type="EMBL" id="JASAOG010000001">
    <property type="protein sequence ID" value="KAK0070052.1"/>
    <property type="molecule type" value="Genomic_DNA"/>
</dbReference>
<feature type="region of interest" description="Disordered" evidence="2">
    <location>
        <begin position="1"/>
        <end position="40"/>
    </location>
</feature>
<feature type="coiled-coil region" evidence="1">
    <location>
        <begin position="1112"/>
        <end position="1139"/>
    </location>
</feature>
<feature type="compositionally biased region" description="Basic and acidic residues" evidence="2">
    <location>
        <begin position="23"/>
        <end position="32"/>
    </location>
</feature>
<feature type="coiled-coil region" evidence="1">
    <location>
        <begin position="596"/>
        <end position="785"/>
    </location>
</feature>
<feature type="compositionally biased region" description="Basic and acidic residues" evidence="2">
    <location>
        <begin position="1048"/>
        <end position="1057"/>
    </location>
</feature>
<feature type="region of interest" description="Disordered" evidence="2">
    <location>
        <begin position="1047"/>
        <end position="1086"/>
    </location>
</feature>
<dbReference type="Proteomes" id="UP001233172">
    <property type="component" value="Unassembled WGS sequence"/>
</dbReference>
<name>A0AAD8FM42_BIOPF</name>
<feature type="coiled-coil region" evidence="1">
    <location>
        <begin position="536"/>
        <end position="570"/>
    </location>
</feature>
<dbReference type="GO" id="GO:0005802">
    <property type="term" value="C:trans-Golgi network"/>
    <property type="evidence" value="ECO:0007669"/>
    <property type="project" value="TreeGrafter"/>
</dbReference>
<organism evidence="3 4">
    <name type="scientific">Biomphalaria pfeifferi</name>
    <name type="common">Bloodfluke planorb</name>
    <name type="synonym">Freshwater snail</name>
    <dbReference type="NCBI Taxonomy" id="112525"/>
    <lineage>
        <taxon>Eukaryota</taxon>
        <taxon>Metazoa</taxon>
        <taxon>Spiralia</taxon>
        <taxon>Lophotrochozoa</taxon>
        <taxon>Mollusca</taxon>
        <taxon>Gastropoda</taxon>
        <taxon>Heterobranchia</taxon>
        <taxon>Euthyneura</taxon>
        <taxon>Panpulmonata</taxon>
        <taxon>Hygrophila</taxon>
        <taxon>Lymnaeoidea</taxon>
        <taxon>Planorbidae</taxon>
        <taxon>Biomphalaria</taxon>
    </lineage>
</organism>
<reference evidence="3" key="2">
    <citation type="submission" date="2023-04" db="EMBL/GenBank/DDBJ databases">
        <authorList>
            <person name="Bu L."/>
            <person name="Lu L."/>
            <person name="Laidemitt M.R."/>
            <person name="Zhang S.M."/>
            <person name="Mutuku M."/>
            <person name="Mkoji G."/>
            <person name="Steinauer M."/>
            <person name="Loker E.S."/>
        </authorList>
    </citation>
    <scope>NUCLEOTIDE SEQUENCE</scope>
    <source>
        <strain evidence="3">KasaAsao</strain>
        <tissue evidence="3">Whole Snail</tissue>
    </source>
</reference>
<sequence>MSWGEQESIAESLENPDPEEDLDLPRRQNEDVERPEDDLGVPIVETSAFFTENNARTTDNSAVLDQIDNESNVTSDEKDVHCVNALVAHTEDGAWIASLLLEHDAIPISNIETDCKHIANSDKNLVAKSDLSITESRNTSMSEVEQPTRKVDQFGERNTLQFSGDVEVSNNLDDAPEAEIAGICDNRDSHNDEDNMNLHGSHPISSVNSCIDDTNFSCTPIHIQTDAVADQRTIPNDDSIEQLSNEVSDMLAPECDRQGAALATAAVVDDSHVTTESHTDFVPATVDTHDQANFANNDFNDSKVPMGTVDVLASSSCKFTLSTHIPSSDATSEATDLVSNSAKLESSPAENYSLVHNLENALVPPEDHNSPNAICNTIHQDSHSNKVKTINLSNDGNKASIPPTIAFSQDESCFNQVTIMNQEVALQNNTCTSPSKQLSLNSTSSSSQQSSPSRSVFAHTEEYDSNSLQRKLALALQSDDEDELLHELDAELLARPKNRSPMAFSAQKFKNLEHDNTPSLLNGMQGFDMRQLQIHNRQLLEQLKIRDEEISRLTEENRAHKSEITQLTNLNSTLSQCHCKNSPNLTSADDLYLPQIKELEKTIAQQEKEIKFFKEKLASHDSSAKKTIQSLQNELKSRVDQITKMYEECCKEKDTIVIRFAESEAKLMEAKRMIEKWEAKAKEALKEKDSMISAVKTAKADKERLVVSFETKCAEISNLNKEIEKLKEALSSSEFRIKWFQNKLKDELEQHKETKATLEKTTVKLKEAREETEIIRQECQSIVKRYQESEEIKSNSLDKELKIKETELRTQMQEKNDTEEIHQMTKRELDSLKVQHKDILEEVKALKDKVQCLEVERQQNHLMIENYQEIMQRQKTDNGTLKAQVSALSSLEDEYKRAQELIKSLDKDIIELKVANRDLQKDMEACRERESKMLSLQSELSRSNAIIKSENTTLINKSSLLAEEVERMKKEVQELEDNVKKLKEKYEEEKSKRESEVSKMEILISEKTKDCNEFKQKWEDELDNSKTLKRRHANNIKDLTRQLQQVKKKLESMEGKGDAGSMGSRTNSNGSLNSIDNTQHPQPPPQETVITEQVEVDKQVLIERIVRLQKAHARKNEKLEFLGEHIQQLLEEIKKKNKIIQTYILREEAGTLSSEEMDSNKAQVNAIYKMEVQKEIQSLLARKGGIMASVYSVHQQDGTMTLDLSLQINRKLQAVLEDTLLKNITLKENLDTLGEEIARLSQENRRLQLSLQEIQKHSQLVQA</sequence>
<feature type="coiled-coil region" evidence="1">
    <location>
        <begin position="1223"/>
        <end position="1257"/>
    </location>
</feature>
<dbReference type="GO" id="GO:0031267">
    <property type="term" value="F:small GTPase binding"/>
    <property type="evidence" value="ECO:0007669"/>
    <property type="project" value="TreeGrafter"/>
</dbReference>
<protein>
    <submittedName>
        <fullName evidence="3">Coiled-coil domain-containing protein 186-like isoform X1</fullName>
    </submittedName>
</protein>
<keyword evidence="4" id="KW-1185">Reference proteome</keyword>
<dbReference type="PANTHER" id="PTHR18911:SF5">
    <property type="entry name" value="COILED-COIL DOMAIN-CONTAINING PROTEIN 186"/>
    <property type="match status" value="1"/>
</dbReference>
<feature type="compositionally biased region" description="Low complexity" evidence="2">
    <location>
        <begin position="433"/>
        <end position="455"/>
    </location>
</feature>
<evidence type="ECO:0000313" key="3">
    <source>
        <dbReference type="EMBL" id="KAK0070052.1"/>
    </source>
</evidence>
<feature type="coiled-coil region" evidence="1">
    <location>
        <begin position="822"/>
        <end position="929"/>
    </location>
</feature>
<evidence type="ECO:0000256" key="2">
    <source>
        <dbReference type="SAM" id="MobiDB-lite"/>
    </source>
</evidence>
<evidence type="ECO:0000313" key="4">
    <source>
        <dbReference type="Proteomes" id="UP001233172"/>
    </source>
</evidence>
<feature type="region of interest" description="Disordered" evidence="2">
    <location>
        <begin position="432"/>
        <end position="462"/>
    </location>
</feature>
<dbReference type="InterPro" id="IPR038830">
    <property type="entry name" value="CCDC186"/>
</dbReference>
<dbReference type="GO" id="GO:0099518">
    <property type="term" value="P:vesicle cytoskeletal trafficking"/>
    <property type="evidence" value="ECO:0007669"/>
    <property type="project" value="TreeGrafter"/>
</dbReference>
<proteinExistence type="predicted"/>
<dbReference type="AlphaFoldDB" id="A0AAD8FM42"/>
<accession>A0AAD8FM42</accession>
<reference evidence="3" key="1">
    <citation type="journal article" date="2023" name="PLoS Negl. Trop. Dis.">
        <title>A genome sequence for Biomphalaria pfeifferi, the major vector snail for the human-infecting parasite Schistosoma mansoni.</title>
        <authorList>
            <person name="Bu L."/>
            <person name="Lu L."/>
            <person name="Laidemitt M.R."/>
            <person name="Zhang S.M."/>
            <person name="Mutuku M."/>
            <person name="Mkoji G."/>
            <person name="Steinauer M."/>
            <person name="Loker E.S."/>
        </authorList>
    </citation>
    <scope>NUCLEOTIDE SEQUENCE</scope>
    <source>
        <strain evidence="3">KasaAsao</strain>
    </source>
</reference>
<evidence type="ECO:0000256" key="1">
    <source>
        <dbReference type="SAM" id="Coils"/>
    </source>
</evidence>
<comment type="caution">
    <text evidence="3">The sequence shown here is derived from an EMBL/GenBank/DDBJ whole genome shotgun (WGS) entry which is preliminary data.</text>
</comment>
<keyword evidence="1" id="KW-0175">Coiled coil</keyword>
<dbReference type="PANTHER" id="PTHR18911">
    <property type="entry name" value="CTCL TUMOR ANTIGEN HD-CL-01"/>
    <property type="match status" value="1"/>
</dbReference>
<gene>
    <name evidence="3" type="ORF">Bpfe_000035</name>
</gene>
<feature type="compositionally biased region" description="Polar residues" evidence="2">
    <location>
        <begin position="1063"/>
        <end position="1080"/>
    </location>
</feature>